<feature type="transmembrane region" description="Helical" evidence="1">
    <location>
        <begin position="78"/>
        <end position="100"/>
    </location>
</feature>
<organism evidence="2">
    <name type="scientific">Escherichia phage fEgEco12</name>
    <dbReference type="NCBI Taxonomy" id="3158837"/>
    <lineage>
        <taxon>Viruses</taxon>
        <taxon>Duplodnaviria</taxon>
        <taxon>Heunggongvirae</taxon>
        <taxon>Uroviricota</taxon>
        <taxon>Caudoviricetes</taxon>
    </lineage>
</organism>
<keyword evidence="1" id="KW-1133">Transmembrane helix</keyword>
<evidence type="ECO:0008006" key="3">
    <source>
        <dbReference type="Google" id="ProtNLM"/>
    </source>
</evidence>
<evidence type="ECO:0000313" key="2">
    <source>
        <dbReference type="EMBL" id="XBS49620.1"/>
    </source>
</evidence>
<proteinExistence type="predicted"/>
<feature type="transmembrane region" description="Helical" evidence="1">
    <location>
        <begin position="6"/>
        <end position="23"/>
    </location>
</feature>
<feature type="transmembrane region" description="Helical" evidence="1">
    <location>
        <begin position="44"/>
        <end position="66"/>
    </location>
</feature>
<evidence type="ECO:0000256" key="1">
    <source>
        <dbReference type="SAM" id="Phobius"/>
    </source>
</evidence>
<sequence length="108" mass="12471">MLSVLISIPALILLWVMVFEFFIKDETERDEFRELFMLDSPIARIFFVVVLISVLSWLVSFVLPIGPFVSIMNLVENIVGIVWFTNALFAGKVSIWFDILKDKLTSKK</sequence>
<name>A0AAU7PHD4_9CAUD</name>
<keyword evidence="1" id="KW-0812">Transmembrane</keyword>
<accession>A0AAU7PHD4</accession>
<protein>
    <recommendedName>
        <fullName evidence="3">Holin</fullName>
    </recommendedName>
</protein>
<dbReference type="EMBL" id="PP777464">
    <property type="protein sequence ID" value="XBS49620.1"/>
    <property type="molecule type" value="Genomic_DNA"/>
</dbReference>
<reference evidence="2" key="1">
    <citation type="submission" date="2024-05" db="EMBL/GenBank/DDBJ databases">
        <authorList>
            <person name="Badawy S."/>
            <person name="Skurnik M."/>
        </authorList>
    </citation>
    <scope>NUCLEOTIDE SEQUENCE</scope>
</reference>
<keyword evidence="1" id="KW-0472">Membrane</keyword>